<organism evidence="2 3">
    <name type="scientific">Horticoccus luteus</name>
    <dbReference type="NCBI Taxonomy" id="2862869"/>
    <lineage>
        <taxon>Bacteria</taxon>
        <taxon>Pseudomonadati</taxon>
        <taxon>Verrucomicrobiota</taxon>
        <taxon>Opitutia</taxon>
        <taxon>Opitutales</taxon>
        <taxon>Opitutaceae</taxon>
        <taxon>Horticoccus</taxon>
    </lineage>
</organism>
<proteinExistence type="predicted"/>
<dbReference type="AlphaFoldDB" id="A0A8F9TU17"/>
<feature type="chain" id="PRO_5034541281" description="Lipoprotein SmpA/OmlA domain-containing protein" evidence="1">
    <location>
        <begin position="22"/>
        <end position="143"/>
    </location>
</feature>
<accession>A0A8F9TU17</accession>
<feature type="signal peptide" evidence="1">
    <location>
        <begin position="1"/>
        <end position="21"/>
    </location>
</feature>
<evidence type="ECO:0000313" key="2">
    <source>
        <dbReference type="EMBL" id="QYM77779.1"/>
    </source>
</evidence>
<dbReference type="Proteomes" id="UP000825051">
    <property type="component" value="Chromosome"/>
</dbReference>
<name>A0A8F9TU17_9BACT</name>
<dbReference type="RefSeq" id="WP_220160883.1">
    <property type="nucleotide sequence ID" value="NZ_CP080507.1"/>
</dbReference>
<evidence type="ECO:0000256" key="1">
    <source>
        <dbReference type="SAM" id="SignalP"/>
    </source>
</evidence>
<reference evidence="2" key="1">
    <citation type="submission" date="2021-08" db="EMBL/GenBank/DDBJ databases">
        <title>Genome of a novel bacterium of the phylum Verrucomicrobia, Oleiharenicola sp. KSB-15.</title>
        <authorList>
            <person name="Chung J.-H."/>
            <person name="Ahn J.-H."/>
            <person name="Yoon Y."/>
            <person name="Kim D.-Y."/>
            <person name="An S.-H."/>
            <person name="Park I."/>
            <person name="Yeon J."/>
        </authorList>
    </citation>
    <scope>NUCLEOTIDE SEQUENCE</scope>
    <source>
        <strain evidence="2">KSB-15</strain>
    </source>
</reference>
<evidence type="ECO:0000313" key="3">
    <source>
        <dbReference type="Proteomes" id="UP000825051"/>
    </source>
</evidence>
<sequence length="143" mass="16642">MKSFISLFTVALLALGLAACSTPDARIQRNPEIFARLTPAQQEMIRHGQVGLGFTPEMVRLALGDADRVIQRQDETGTSEIWSYVTYDGPGGMPLYRGWYHRYYDWNDVRYPYYLNYPARRDREHFRVVFQDGKVTSIEQQTR</sequence>
<keyword evidence="3" id="KW-1185">Reference proteome</keyword>
<protein>
    <recommendedName>
        <fullName evidence="4">Lipoprotein SmpA/OmlA domain-containing protein</fullName>
    </recommendedName>
</protein>
<gene>
    <name evidence="2" type="ORF">K0B96_10640</name>
</gene>
<dbReference type="PROSITE" id="PS51257">
    <property type="entry name" value="PROKAR_LIPOPROTEIN"/>
    <property type="match status" value="1"/>
</dbReference>
<dbReference type="EMBL" id="CP080507">
    <property type="protein sequence ID" value="QYM77779.1"/>
    <property type="molecule type" value="Genomic_DNA"/>
</dbReference>
<dbReference type="KEGG" id="ole:K0B96_10640"/>
<keyword evidence="1" id="KW-0732">Signal</keyword>
<evidence type="ECO:0008006" key="4">
    <source>
        <dbReference type="Google" id="ProtNLM"/>
    </source>
</evidence>